<protein>
    <submittedName>
        <fullName evidence="1">Uncharacterized protein</fullName>
    </submittedName>
</protein>
<dbReference type="Proteomes" id="UP001157502">
    <property type="component" value="Chromosome 7"/>
</dbReference>
<evidence type="ECO:0000313" key="2">
    <source>
        <dbReference type="Proteomes" id="UP001157502"/>
    </source>
</evidence>
<gene>
    <name evidence="1" type="ORF">DPEC_G00084380</name>
</gene>
<reference evidence="1" key="1">
    <citation type="submission" date="2021-05" db="EMBL/GenBank/DDBJ databases">
        <authorList>
            <person name="Pan Q."/>
            <person name="Jouanno E."/>
            <person name="Zahm M."/>
            <person name="Klopp C."/>
            <person name="Cabau C."/>
            <person name="Louis A."/>
            <person name="Berthelot C."/>
            <person name="Parey E."/>
            <person name="Roest Crollius H."/>
            <person name="Montfort J."/>
            <person name="Robinson-Rechavi M."/>
            <person name="Bouchez O."/>
            <person name="Lampietro C."/>
            <person name="Lopez Roques C."/>
            <person name="Donnadieu C."/>
            <person name="Postlethwait J."/>
            <person name="Bobe J."/>
            <person name="Dillon D."/>
            <person name="Chandos A."/>
            <person name="von Hippel F."/>
            <person name="Guiguen Y."/>
        </authorList>
    </citation>
    <scope>NUCLEOTIDE SEQUENCE</scope>
    <source>
        <strain evidence="1">YG-Jan2019</strain>
    </source>
</reference>
<dbReference type="EMBL" id="CM055734">
    <property type="protein sequence ID" value="KAJ8009010.1"/>
    <property type="molecule type" value="Genomic_DNA"/>
</dbReference>
<keyword evidence="2" id="KW-1185">Reference proteome</keyword>
<name>A0ACC2H036_DALPE</name>
<organism evidence="1 2">
    <name type="scientific">Dallia pectoralis</name>
    <name type="common">Alaska blackfish</name>
    <dbReference type="NCBI Taxonomy" id="75939"/>
    <lineage>
        <taxon>Eukaryota</taxon>
        <taxon>Metazoa</taxon>
        <taxon>Chordata</taxon>
        <taxon>Craniata</taxon>
        <taxon>Vertebrata</taxon>
        <taxon>Euteleostomi</taxon>
        <taxon>Actinopterygii</taxon>
        <taxon>Neopterygii</taxon>
        <taxon>Teleostei</taxon>
        <taxon>Protacanthopterygii</taxon>
        <taxon>Esociformes</taxon>
        <taxon>Umbridae</taxon>
        <taxon>Dallia</taxon>
    </lineage>
</organism>
<comment type="caution">
    <text evidence="1">The sequence shown here is derived from an EMBL/GenBank/DDBJ whole genome shotgun (WGS) entry which is preliminary data.</text>
</comment>
<sequence>MHPRTQFIDYCSATYTKILGVPRILGDGKPRQRYVFLPPRMTTDQWQPKGARHEENVGGALGAGCYRLPPSPGLRVCYNKRQSAG</sequence>
<proteinExistence type="predicted"/>
<accession>A0ACC2H036</accession>
<evidence type="ECO:0000313" key="1">
    <source>
        <dbReference type="EMBL" id="KAJ8009010.1"/>
    </source>
</evidence>